<gene>
    <name evidence="1" type="ORF">L596_012173</name>
</gene>
<dbReference type="EMBL" id="AZBU02000003">
    <property type="protein sequence ID" value="TKR87836.1"/>
    <property type="molecule type" value="Genomic_DNA"/>
</dbReference>
<keyword evidence="2" id="KW-1185">Reference proteome</keyword>
<name>A0A4U5NWH0_STECR</name>
<accession>A0A4U5NWH0</accession>
<dbReference type="AlphaFoldDB" id="A0A4U5NWH0"/>
<sequence>MEAIPRFRQIMSCDVEFLWDASPPVASKTRFDPMKQIFGPQSFLSAHSFPAILQLNYLATSTLKSIFCYLRSPLPLSVFFAMDEKILNEALVYLEYIEVTMWYIVQVSVPLNTFIIILYMTKIPCCLARAHVPNFPATMLNSCLLYKDRQRNRHILIVE</sequence>
<reference evidence="1 2" key="2">
    <citation type="journal article" date="2019" name="G3 (Bethesda)">
        <title>Hybrid Assembly of the Genome of the Entomopathogenic Nematode Steinernema carpocapsae Identifies the X-Chromosome.</title>
        <authorList>
            <person name="Serra L."/>
            <person name="Macchietto M."/>
            <person name="Macias-Munoz A."/>
            <person name="McGill C.J."/>
            <person name="Rodriguez I.M."/>
            <person name="Rodriguez B."/>
            <person name="Murad R."/>
            <person name="Mortazavi A."/>
        </authorList>
    </citation>
    <scope>NUCLEOTIDE SEQUENCE [LARGE SCALE GENOMIC DNA]</scope>
    <source>
        <strain evidence="1 2">ALL</strain>
    </source>
</reference>
<proteinExistence type="predicted"/>
<protein>
    <submittedName>
        <fullName evidence="1">Uncharacterized protein</fullName>
    </submittedName>
</protein>
<reference evidence="1 2" key="1">
    <citation type="journal article" date="2015" name="Genome Biol.">
        <title>Comparative genomics of Steinernema reveals deeply conserved gene regulatory networks.</title>
        <authorList>
            <person name="Dillman A.R."/>
            <person name="Macchietto M."/>
            <person name="Porter C.F."/>
            <person name="Rogers A."/>
            <person name="Williams B."/>
            <person name="Antoshechkin I."/>
            <person name="Lee M.M."/>
            <person name="Goodwin Z."/>
            <person name="Lu X."/>
            <person name="Lewis E.E."/>
            <person name="Goodrich-Blair H."/>
            <person name="Stock S.P."/>
            <person name="Adams B.J."/>
            <person name="Sternberg P.W."/>
            <person name="Mortazavi A."/>
        </authorList>
    </citation>
    <scope>NUCLEOTIDE SEQUENCE [LARGE SCALE GENOMIC DNA]</scope>
    <source>
        <strain evidence="1 2">ALL</strain>
    </source>
</reference>
<comment type="caution">
    <text evidence="1">The sequence shown here is derived from an EMBL/GenBank/DDBJ whole genome shotgun (WGS) entry which is preliminary data.</text>
</comment>
<evidence type="ECO:0000313" key="2">
    <source>
        <dbReference type="Proteomes" id="UP000298663"/>
    </source>
</evidence>
<organism evidence="1 2">
    <name type="scientific">Steinernema carpocapsae</name>
    <name type="common">Entomopathogenic nematode</name>
    <dbReference type="NCBI Taxonomy" id="34508"/>
    <lineage>
        <taxon>Eukaryota</taxon>
        <taxon>Metazoa</taxon>
        <taxon>Ecdysozoa</taxon>
        <taxon>Nematoda</taxon>
        <taxon>Chromadorea</taxon>
        <taxon>Rhabditida</taxon>
        <taxon>Tylenchina</taxon>
        <taxon>Panagrolaimomorpha</taxon>
        <taxon>Strongyloidoidea</taxon>
        <taxon>Steinernematidae</taxon>
        <taxon>Steinernema</taxon>
    </lineage>
</organism>
<evidence type="ECO:0000313" key="1">
    <source>
        <dbReference type="EMBL" id="TKR87836.1"/>
    </source>
</evidence>
<dbReference type="Proteomes" id="UP000298663">
    <property type="component" value="Unassembled WGS sequence"/>
</dbReference>